<dbReference type="Pfam" id="PF17482">
    <property type="entry name" value="Phage_sheath_1C"/>
    <property type="match status" value="1"/>
</dbReference>
<keyword evidence="6" id="KW-1185">Reference proteome</keyword>
<accession>A0A517VBS4</accession>
<gene>
    <name evidence="5" type="ORF">Pan161_20970</name>
</gene>
<dbReference type="Gene3D" id="3.40.50.11780">
    <property type="match status" value="2"/>
</dbReference>
<dbReference type="Pfam" id="PF04984">
    <property type="entry name" value="Phage_sheath_1"/>
    <property type="match status" value="1"/>
</dbReference>
<proteinExistence type="inferred from homology"/>
<evidence type="ECO:0000313" key="6">
    <source>
        <dbReference type="Proteomes" id="UP000316855"/>
    </source>
</evidence>
<dbReference type="RefSeq" id="WP_145226396.1">
    <property type="nucleotide sequence ID" value="NZ_CP036343.1"/>
</dbReference>
<dbReference type="EMBL" id="CP036343">
    <property type="protein sequence ID" value="QDT90445.1"/>
    <property type="molecule type" value="Genomic_DNA"/>
</dbReference>
<dbReference type="InterPro" id="IPR052042">
    <property type="entry name" value="Tail_sheath_structural"/>
</dbReference>
<dbReference type="KEGG" id="gax:Pan161_20970"/>
<organism evidence="5 6">
    <name type="scientific">Gimesia algae</name>
    <dbReference type="NCBI Taxonomy" id="2527971"/>
    <lineage>
        <taxon>Bacteria</taxon>
        <taxon>Pseudomonadati</taxon>
        <taxon>Planctomycetota</taxon>
        <taxon>Planctomycetia</taxon>
        <taxon>Planctomycetales</taxon>
        <taxon>Planctomycetaceae</taxon>
        <taxon>Gimesia</taxon>
    </lineage>
</organism>
<reference evidence="5 6" key="1">
    <citation type="submission" date="2019-02" db="EMBL/GenBank/DDBJ databases">
        <title>Deep-cultivation of Planctomycetes and their phenomic and genomic characterization uncovers novel biology.</title>
        <authorList>
            <person name="Wiegand S."/>
            <person name="Jogler M."/>
            <person name="Boedeker C."/>
            <person name="Pinto D."/>
            <person name="Vollmers J."/>
            <person name="Rivas-Marin E."/>
            <person name="Kohn T."/>
            <person name="Peeters S.H."/>
            <person name="Heuer A."/>
            <person name="Rast P."/>
            <person name="Oberbeckmann S."/>
            <person name="Bunk B."/>
            <person name="Jeske O."/>
            <person name="Meyerdierks A."/>
            <person name="Storesund J.E."/>
            <person name="Kallscheuer N."/>
            <person name="Luecker S."/>
            <person name="Lage O.M."/>
            <person name="Pohl T."/>
            <person name="Merkel B.J."/>
            <person name="Hornburger P."/>
            <person name="Mueller R.-W."/>
            <person name="Bruemmer F."/>
            <person name="Labrenz M."/>
            <person name="Spormann A.M."/>
            <person name="Op den Camp H."/>
            <person name="Overmann J."/>
            <person name="Amann R."/>
            <person name="Jetten M.S.M."/>
            <person name="Mascher T."/>
            <person name="Medema M.H."/>
            <person name="Devos D.P."/>
            <person name="Kaster A.-K."/>
            <person name="Ovreas L."/>
            <person name="Rohde M."/>
            <person name="Galperin M.Y."/>
            <person name="Jogler C."/>
        </authorList>
    </citation>
    <scope>NUCLEOTIDE SEQUENCE [LARGE SCALE GENOMIC DNA]</scope>
    <source>
        <strain evidence="5 6">Pan161</strain>
    </source>
</reference>
<feature type="domain" description="Tail sheath protein C-terminal" evidence="4">
    <location>
        <begin position="519"/>
        <end position="619"/>
    </location>
</feature>
<sequence length="630" mass="69558">MPGTPTYPGVYVEEIPSGIRTIAGVATSITAFLGRAVRGPVNDATTITSYADFERTFGGIKHDFSMSYAVRDFYQNGGKQAVIVRLFHDPETVGIMANVEIKVGEHGLIQAISPGSWGQYIRCGLDFRVSVAEINSAGLSEKPWNIFNLTVRDASTGNIEVFRKLSATDSLRRIDQVLQTQSQLVEWKDAYEGDAVQNFQNELEELYTKDITPAREKLTKAEKMPNGTEEERLIRAEAIQDAKKLLVKAFATTELRDSISEAENKVADNRKKLDDAYANALSDTEIKQAEENLKKAIEALENASKILADTTTDGADLFYGDFFPSGGEDAKTGIYALEKTDLFNLLCIPPDKKTGDIKPEIYSKALTYCHDRRAMLIVDPPPSWSNEQGAILPKLKSKTRTTLGELNLQGSNARNAILTYPRIRQIDADPDYSGQLDTFAACGMIAGIIARTDATRGVWKAPAGLDASLNGIHSLAVKLTDEENGILNQVGINCLRSFPAAGNVVWGARTMDGDDQLGSEWKYIPVRRTALYIEESLYRGTHWAVFEPNDEPLWAQLRLNIGAFMNDLFRQGAFQGRSPRESYFVKCDKDTTTQNDINRGIVNVVVGFAPLKPAEFVVIKLTQIAGQIET</sequence>
<dbReference type="PANTHER" id="PTHR35861">
    <property type="match status" value="1"/>
</dbReference>
<evidence type="ECO:0000256" key="1">
    <source>
        <dbReference type="ARBA" id="ARBA00008005"/>
    </source>
</evidence>
<evidence type="ECO:0000259" key="3">
    <source>
        <dbReference type="Pfam" id="PF04984"/>
    </source>
</evidence>
<dbReference type="OrthoDB" id="9767864at2"/>
<keyword evidence="2" id="KW-0175">Coiled coil</keyword>
<name>A0A517VBS4_9PLAN</name>
<feature type="coiled-coil region" evidence="2">
    <location>
        <begin position="259"/>
        <end position="310"/>
    </location>
</feature>
<evidence type="ECO:0000259" key="4">
    <source>
        <dbReference type="Pfam" id="PF17482"/>
    </source>
</evidence>
<dbReference type="InterPro" id="IPR020287">
    <property type="entry name" value="Tail_sheath_C"/>
</dbReference>
<evidence type="ECO:0000256" key="2">
    <source>
        <dbReference type="SAM" id="Coils"/>
    </source>
</evidence>
<comment type="similarity">
    <text evidence="1">Belongs to the myoviridae tail sheath protein family.</text>
</comment>
<dbReference type="InterPro" id="IPR035089">
    <property type="entry name" value="Phage_sheath_subtilisin"/>
</dbReference>
<dbReference type="PANTHER" id="PTHR35861:SF1">
    <property type="entry name" value="PHAGE TAIL SHEATH PROTEIN"/>
    <property type="match status" value="1"/>
</dbReference>
<dbReference type="AlphaFoldDB" id="A0A517VBS4"/>
<dbReference type="Proteomes" id="UP000316855">
    <property type="component" value="Chromosome"/>
</dbReference>
<feature type="domain" description="Tail sheath protein subtilisin-like" evidence="3">
    <location>
        <begin position="326"/>
        <end position="511"/>
    </location>
</feature>
<evidence type="ECO:0000313" key="5">
    <source>
        <dbReference type="EMBL" id="QDT90445.1"/>
    </source>
</evidence>
<protein>
    <submittedName>
        <fullName evidence="5">Phage tail sheath protein</fullName>
    </submittedName>
</protein>